<feature type="domain" description="Rod shape-determining protein MreC beta-barrel core" evidence="6">
    <location>
        <begin position="114"/>
        <end position="263"/>
    </location>
</feature>
<evidence type="ECO:0000256" key="2">
    <source>
        <dbReference type="ARBA" id="ARBA00013855"/>
    </source>
</evidence>
<comment type="caution">
    <text evidence="7">The sequence shown here is derived from an EMBL/GenBank/DDBJ whole genome shotgun (WGS) entry which is preliminary data.</text>
</comment>
<reference evidence="7 8" key="1">
    <citation type="submission" date="2011-08" db="EMBL/GenBank/DDBJ databases">
        <authorList>
            <person name="Weinstock G."/>
            <person name="Sodergren E."/>
            <person name="Clifton S."/>
            <person name="Fulton L."/>
            <person name="Fulton B."/>
            <person name="Courtney L."/>
            <person name="Fronick C."/>
            <person name="Harrison M."/>
            <person name="Strong C."/>
            <person name="Farmer C."/>
            <person name="Delahaunty K."/>
            <person name="Markovic C."/>
            <person name="Hall O."/>
            <person name="Minx P."/>
            <person name="Tomlinson C."/>
            <person name="Mitreva M."/>
            <person name="Hou S."/>
            <person name="Chen J."/>
            <person name="Wollam A."/>
            <person name="Pepin K.H."/>
            <person name="Johnson M."/>
            <person name="Bhonagiri V."/>
            <person name="Zhang X."/>
            <person name="Suruliraj S."/>
            <person name="Warren W."/>
            <person name="Chinwalla A."/>
            <person name="Mardis E.R."/>
            <person name="Wilson R.K."/>
        </authorList>
    </citation>
    <scope>NUCLEOTIDE SEQUENCE [LARGE SCALE GENOMIC DNA]</scope>
    <source>
        <strain evidence="7 8">F0357</strain>
    </source>
</reference>
<dbReference type="PANTHER" id="PTHR34138:SF1">
    <property type="entry name" value="CELL SHAPE-DETERMINING PROTEIN MREC"/>
    <property type="match status" value="1"/>
</dbReference>
<sequence>MIVAFILFIIIGIVGCGPWRQHNSIPYVTGPLQTVVTPLEEGLSWVADRISAVKRIIDISLKNRVEWEKLENDNADLRKKTVDYDELAAENERLRRLLDFRAAHKELQLVAAAVISRDYGTWTNTMVIGAGSNQGIKENMAVITPDGVVGFISDAFSDSARVQLMTDPRTSVGAVVQRPESRVASVVRGNGNMPLEPQFVNVAKEADILEGDTLITSGFGSIYPKGLYIGKIVSIHMDDSDFVKYAVIEPGVDFSKLEEVFVITGTSSSNSYDKPDVAPKLVPQTQRDKVEGVKGAAAL</sequence>
<dbReference type="STRING" id="861450.HMPREF0080_00662"/>
<dbReference type="InterPro" id="IPR042175">
    <property type="entry name" value="Cell/Rod_MreC_2"/>
</dbReference>
<dbReference type="Pfam" id="PF04085">
    <property type="entry name" value="MreC"/>
    <property type="match status" value="1"/>
</dbReference>
<comment type="similarity">
    <text evidence="1 5">Belongs to the MreC family.</text>
</comment>
<accession>G9YG98</accession>
<dbReference type="Proteomes" id="UP000005481">
    <property type="component" value="Unassembled WGS sequence"/>
</dbReference>
<evidence type="ECO:0000256" key="3">
    <source>
        <dbReference type="ARBA" id="ARBA00022960"/>
    </source>
</evidence>
<dbReference type="InterPro" id="IPR007221">
    <property type="entry name" value="MreC"/>
</dbReference>
<proteinExistence type="inferred from homology"/>
<evidence type="ECO:0000256" key="4">
    <source>
        <dbReference type="ARBA" id="ARBA00032089"/>
    </source>
</evidence>
<dbReference type="AlphaFoldDB" id="G9YG98"/>
<evidence type="ECO:0000256" key="1">
    <source>
        <dbReference type="ARBA" id="ARBA00009369"/>
    </source>
</evidence>
<gene>
    <name evidence="7" type="ORF">HMPREF0080_00662</name>
</gene>
<dbReference type="PIRSF" id="PIRSF038471">
    <property type="entry name" value="MreC"/>
    <property type="match status" value="1"/>
</dbReference>
<dbReference type="eggNOG" id="COG1792">
    <property type="taxonomic scope" value="Bacteria"/>
</dbReference>
<keyword evidence="3 5" id="KW-0133">Cell shape</keyword>
<dbReference type="HOGENOM" id="CLU_042663_1_0_9"/>
<dbReference type="GO" id="GO:0008360">
    <property type="term" value="P:regulation of cell shape"/>
    <property type="evidence" value="ECO:0007669"/>
    <property type="project" value="UniProtKB-KW"/>
</dbReference>
<dbReference type="GO" id="GO:0005886">
    <property type="term" value="C:plasma membrane"/>
    <property type="evidence" value="ECO:0007669"/>
    <property type="project" value="TreeGrafter"/>
</dbReference>
<organism evidence="7 8">
    <name type="scientific">Anaeroglobus geminatus F0357</name>
    <dbReference type="NCBI Taxonomy" id="861450"/>
    <lineage>
        <taxon>Bacteria</taxon>
        <taxon>Bacillati</taxon>
        <taxon>Bacillota</taxon>
        <taxon>Negativicutes</taxon>
        <taxon>Veillonellales</taxon>
        <taxon>Veillonellaceae</taxon>
        <taxon>Anaeroglobus</taxon>
    </lineage>
</organism>
<evidence type="ECO:0000313" key="7">
    <source>
        <dbReference type="EMBL" id="EHM42357.1"/>
    </source>
</evidence>
<evidence type="ECO:0000313" key="8">
    <source>
        <dbReference type="Proteomes" id="UP000005481"/>
    </source>
</evidence>
<dbReference type="EMBL" id="AGCJ01000020">
    <property type="protein sequence ID" value="EHM42357.1"/>
    <property type="molecule type" value="Genomic_DNA"/>
</dbReference>
<evidence type="ECO:0000256" key="5">
    <source>
        <dbReference type="PIRNR" id="PIRNR038471"/>
    </source>
</evidence>
<keyword evidence="8" id="KW-1185">Reference proteome</keyword>
<comment type="function">
    <text evidence="5">Involved in formation and maintenance of cell shape.</text>
</comment>
<protein>
    <recommendedName>
        <fullName evidence="2 5">Cell shape-determining protein MreC</fullName>
    </recommendedName>
    <alternativeName>
        <fullName evidence="4 5">Cell shape protein MreC</fullName>
    </alternativeName>
</protein>
<dbReference type="NCBIfam" id="TIGR00219">
    <property type="entry name" value="mreC"/>
    <property type="match status" value="1"/>
</dbReference>
<dbReference type="InterPro" id="IPR055342">
    <property type="entry name" value="MreC_beta-barrel_core"/>
</dbReference>
<dbReference type="PATRIC" id="fig|861450.3.peg.636"/>
<name>G9YG98_9FIRM</name>
<dbReference type="InterPro" id="IPR042177">
    <property type="entry name" value="Cell/Rod_1"/>
</dbReference>
<dbReference type="PANTHER" id="PTHR34138">
    <property type="entry name" value="CELL SHAPE-DETERMINING PROTEIN MREC"/>
    <property type="match status" value="1"/>
</dbReference>
<dbReference type="Gene3D" id="2.40.10.340">
    <property type="entry name" value="Rod shape-determining protein MreC, domain 1"/>
    <property type="match status" value="1"/>
</dbReference>
<dbReference type="Gene3D" id="2.40.10.350">
    <property type="entry name" value="Rod shape-determining protein MreC, domain 2"/>
    <property type="match status" value="1"/>
</dbReference>
<evidence type="ECO:0000259" key="6">
    <source>
        <dbReference type="Pfam" id="PF04085"/>
    </source>
</evidence>